<dbReference type="AlphaFoldDB" id="A0A4E0R6B2"/>
<protein>
    <submittedName>
        <fullName evidence="1">Uncharacterized protein</fullName>
    </submittedName>
</protein>
<keyword evidence="2" id="KW-1185">Reference proteome</keyword>
<name>A0A4E0R6B2_FASHE</name>
<evidence type="ECO:0000313" key="2">
    <source>
        <dbReference type="Proteomes" id="UP000230066"/>
    </source>
</evidence>
<reference evidence="1" key="1">
    <citation type="submission" date="2019-03" db="EMBL/GenBank/DDBJ databases">
        <title>Improved annotation for the trematode Fasciola hepatica.</title>
        <authorList>
            <person name="Choi Y.-J."/>
            <person name="Martin J."/>
            <person name="Mitreva M."/>
        </authorList>
    </citation>
    <scope>NUCLEOTIDE SEQUENCE [LARGE SCALE GENOMIC DNA]</scope>
</reference>
<evidence type="ECO:0000313" key="1">
    <source>
        <dbReference type="EMBL" id="THD21081.1"/>
    </source>
</evidence>
<dbReference type="Proteomes" id="UP000230066">
    <property type="component" value="Unassembled WGS sequence"/>
</dbReference>
<dbReference type="EMBL" id="JXXN02003873">
    <property type="protein sequence ID" value="THD21081.1"/>
    <property type="molecule type" value="Genomic_DNA"/>
</dbReference>
<proteinExistence type="predicted"/>
<accession>A0A4E0R6B2</accession>
<organism evidence="1 2">
    <name type="scientific">Fasciola hepatica</name>
    <name type="common">Liver fluke</name>
    <dbReference type="NCBI Taxonomy" id="6192"/>
    <lineage>
        <taxon>Eukaryota</taxon>
        <taxon>Metazoa</taxon>
        <taxon>Spiralia</taxon>
        <taxon>Lophotrochozoa</taxon>
        <taxon>Platyhelminthes</taxon>
        <taxon>Trematoda</taxon>
        <taxon>Digenea</taxon>
        <taxon>Plagiorchiida</taxon>
        <taxon>Echinostomata</taxon>
        <taxon>Echinostomatoidea</taxon>
        <taxon>Fasciolidae</taxon>
        <taxon>Fasciola</taxon>
    </lineage>
</organism>
<gene>
    <name evidence="1" type="ORF">D915_008229</name>
</gene>
<sequence>MQRSNTKNWMLPKQVKLKRKSVECHSSAQWIDLSIRSNVLGPPKKPFRRICNSHSMKTDAVKVHSEDALVVVSSTSSPEDEYLTHSGHELLAIESSEQYSRSTEAAFDHISDSSSLPASQQTMEDLKVEKFTVEVTLLHDRDLPRNPSKDTSTIEYINQLKHDRSEAPYVSLMSKFPRETQLNGGVLERLHKLHRRLNSERSIWLHQRELRRGDAIETRKSKLFRVDSSNDVKSVGLPGMVSFRATVLERPFESTDLTVTVSGTRITNRKNTVILALPISGAKFQGASFSRASESDLMILLGDLIKPGDVLRIFSPWSCIPNEGSTQPPLFHSFFWVERVRDRDLPTWYTASNLPTNSSPVQSPISVACSCLASGSKFSVTTCSKRFRDSHDVYADPVETIMPQNLNMNCIFVVHCFQFWILKKVRSALLVQFHSGGSGLILLPYPVPSRNATSAQPTRSWTEPRVGGVYHAQDLLQLPVSHLPKKSRMPCHGRLLLWTSIQRVRTFNFFLYQTKNVSYFGIISGFAEIFLSSS</sequence>
<comment type="caution">
    <text evidence="1">The sequence shown here is derived from an EMBL/GenBank/DDBJ whole genome shotgun (WGS) entry which is preliminary data.</text>
</comment>